<feature type="region of interest" description="Disordered" evidence="1">
    <location>
        <begin position="30"/>
        <end position="61"/>
    </location>
</feature>
<dbReference type="KEGG" id="theu:HPC62_12400"/>
<feature type="signal peptide" evidence="2">
    <location>
        <begin position="1"/>
        <end position="27"/>
    </location>
</feature>
<evidence type="ECO:0000256" key="2">
    <source>
        <dbReference type="SAM" id="SignalP"/>
    </source>
</evidence>
<evidence type="ECO:0000256" key="1">
    <source>
        <dbReference type="SAM" id="MobiDB-lite"/>
    </source>
</evidence>
<accession>A0A6M8B8R7</accession>
<feature type="chain" id="PRO_5026834387" evidence="2">
    <location>
        <begin position="28"/>
        <end position="61"/>
    </location>
</feature>
<protein>
    <submittedName>
        <fullName evidence="3">Uncharacterized protein</fullName>
    </submittedName>
</protein>
<gene>
    <name evidence="3" type="ORF">HPC62_12400</name>
</gene>
<dbReference type="Proteomes" id="UP000505210">
    <property type="component" value="Chromosome"/>
</dbReference>
<reference evidence="3 4" key="1">
    <citation type="submission" date="2020-05" db="EMBL/GenBank/DDBJ databases">
        <title>Complete genome sequence of of a novel Thermoleptolyngbya strain isolated from hot springs of Ganzi, Sichuan China.</title>
        <authorList>
            <person name="Tang J."/>
            <person name="Daroch M."/>
            <person name="Li L."/>
            <person name="Waleron K."/>
            <person name="Waleron M."/>
            <person name="Waleron M."/>
        </authorList>
    </citation>
    <scope>NUCLEOTIDE SEQUENCE [LARGE SCALE GENOMIC DNA]</scope>
    <source>
        <strain evidence="3 4">PKUAC-SCTA183</strain>
    </source>
</reference>
<evidence type="ECO:0000313" key="4">
    <source>
        <dbReference type="Proteomes" id="UP000505210"/>
    </source>
</evidence>
<dbReference type="EMBL" id="CP053661">
    <property type="protein sequence ID" value="QKD82878.1"/>
    <property type="molecule type" value="Genomic_DNA"/>
</dbReference>
<name>A0A6M8B8R7_9CYAN</name>
<proteinExistence type="predicted"/>
<sequence>MPSLQSPLLSFLAALVLSTATEAPAVAQSLTQSLTQSRTSSAPPEATAEPAHPIAELWQQH</sequence>
<keyword evidence="2" id="KW-0732">Signal</keyword>
<keyword evidence="4" id="KW-1185">Reference proteome</keyword>
<evidence type="ECO:0000313" key="3">
    <source>
        <dbReference type="EMBL" id="QKD82878.1"/>
    </source>
</evidence>
<dbReference type="AlphaFoldDB" id="A0A6M8B8R7"/>
<dbReference type="RefSeq" id="WP_172356079.1">
    <property type="nucleotide sequence ID" value="NZ_CP053661.1"/>
</dbReference>
<organism evidence="3 4">
    <name type="scientific">Thermoleptolyngbya sichuanensis A183</name>
    <dbReference type="NCBI Taxonomy" id="2737172"/>
    <lineage>
        <taxon>Bacteria</taxon>
        <taxon>Bacillati</taxon>
        <taxon>Cyanobacteriota</taxon>
        <taxon>Cyanophyceae</taxon>
        <taxon>Oculatellales</taxon>
        <taxon>Oculatellaceae</taxon>
        <taxon>Thermoleptolyngbya</taxon>
        <taxon>Thermoleptolyngbya sichuanensis</taxon>
    </lineage>
</organism>